<accession>A0A9Q1QY25</accession>
<name>A0A9Q1QY25_9SOLA</name>
<dbReference type="GO" id="GO:0000244">
    <property type="term" value="P:spliceosomal tri-snRNP complex assembly"/>
    <property type="evidence" value="ECO:0007669"/>
    <property type="project" value="InterPro"/>
</dbReference>
<dbReference type="Pfam" id="PF01798">
    <property type="entry name" value="Nop"/>
    <property type="match status" value="1"/>
</dbReference>
<dbReference type="Proteomes" id="UP001152561">
    <property type="component" value="Unassembled WGS sequence"/>
</dbReference>
<dbReference type="InterPro" id="IPR002687">
    <property type="entry name" value="Nop_dom"/>
</dbReference>
<gene>
    <name evidence="2" type="ORF">K7X08_036437</name>
</gene>
<dbReference type="SUPFAM" id="SSF89124">
    <property type="entry name" value="Nop domain"/>
    <property type="match status" value="1"/>
</dbReference>
<dbReference type="GO" id="GO:0071011">
    <property type="term" value="C:precatalytic spliceosome"/>
    <property type="evidence" value="ECO:0007669"/>
    <property type="project" value="TreeGrafter"/>
</dbReference>
<evidence type="ECO:0000259" key="1">
    <source>
        <dbReference type="Pfam" id="PF01798"/>
    </source>
</evidence>
<reference evidence="3" key="1">
    <citation type="journal article" date="2023" name="Proc. Natl. Acad. Sci. U.S.A.">
        <title>Genomic and structural basis for evolution of tropane alkaloid biosynthesis.</title>
        <authorList>
            <person name="Wanga Y.-J."/>
            <person name="Taina T."/>
            <person name="Yua J.-Y."/>
            <person name="Lia J."/>
            <person name="Xua B."/>
            <person name="Chenc J."/>
            <person name="D'Auriad J.C."/>
            <person name="Huanga J.-P."/>
            <person name="Huanga S.-X."/>
        </authorList>
    </citation>
    <scope>NUCLEOTIDE SEQUENCE [LARGE SCALE GENOMIC DNA]</scope>
    <source>
        <strain evidence="3">cv. KIB-2019</strain>
    </source>
</reference>
<dbReference type="InterPro" id="IPR042239">
    <property type="entry name" value="Nop_C"/>
</dbReference>
<dbReference type="PANTHER" id="PTHR13904">
    <property type="entry name" value="PRE-MRNA SPLICING FACTOR PRP31"/>
    <property type="match status" value="1"/>
</dbReference>
<protein>
    <recommendedName>
        <fullName evidence="1">Nop domain-containing protein</fullName>
    </recommendedName>
</protein>
<dbReference type="Gene3D" id="1.10.246.90">
    <property type="entry name" value="Nop domain"/>
    <property type="match status" value="1"/>
</dbReference>
<feature type="domain" description="Nop" evidence="1">
    <location>
        <begin position="20"/>
        <end position="71"/>
    </location>
</feature>
<dbReference type="InterPro" id="IPR036070">
    <property type="entry name" value="Nop_dom_sf"/>
</dbReference>
<dbReference type="AlphaFoldDB" id="A0A9Q1QY25"/>
<dbReference type="GO" id="GO:0005687">
    <property type="term" value="C:U4 snRNP"/>
    <property type="evidence" value="ECO:0007669"/>
    <property type="project" value="TreeGrafter"/>
</dbReference>
<dbReference type="PANTHER" id="PTHR13904:SF0">
    <property type="entry name" value="U4_U6 SMALL NUCLEAR RIBONUCLEOPROTEIN PRP31"/>
    <property type="match status" value="1"/>
</dbReference>
<organism evidence="2 3">
    <name type="scientific">Anisodus acutangulus</name>
    <dbReference type="NCBI Taxonomy" id="402998"/>
    <lineage>
        <taxon>Eukaryota</taxon>
        <taxon>Viridiplantae</taxon>
        <taxon>Streptophyta</taxon>
        <taxon>Embryophyta</taxon>
        <taxon>Tracheophyta</taxon>
        <taxon>Spermatophyta</taxon>
        <taxon>Magnoliopsida</taxon>
        <taxon>eudicotyledons</taxon>
        <taxon>Gunneridae</taxon>
        <taxon>Pentapetalae</taxon>
        <taxon>asterids</taxon>
        <taxon>lamiids</taxon>
        <taxon>Solanales</taxon>
        <taxon>Solanaceae</taxon>
        <taxon>Solanoideae</taxon>
        <taxon>Hyoscyameae</taxon>
        <taxon>Anisodus</taxon>
    </lineage>
</organism>
<keyword evidence="3" id="KW-1185">Reference proteome</keyword>
<dbReference type="InterPro" id="IPR027105">
    <property type="entry name" value="Prp31"/>
</dbReference>
<evidence type="ECO:0000313" key="3">
    <source>
        <dbReference type="Proteomes" id="UP001152561"/>
    </source>
</evidence>
<dbReference type="EMBL" id="JAJAGQ010000022">
    <property type="protein sequence ID" value="KAJ8529602.1"/>
    <property type="molecule type" value="Genomic_DNA"/>
</dbReference>
<dbReference type="OrthoDB" id="4771285at2759"/>
<sequence length="174" mass="19714">MHYCDVLLHGAERENFYKGYIDQTEISFRMQACRLLAVKSVLAARMDLSRGDHTGEFGRYLRGKILRKIEKSLAKQPMLLQEKESWSSSSIIISKKLELHGMQLTGFSACEKLRCDSAVNNPRNPAPLGMRYFLGCANCSSLRNSSLSHWWSWGNCEAMIESITVITFLQISGT</sequence>
<evidence type="ECO:0000313" key="2">
    <source>
        <dbReference type="EMBL" id="KAJ8529602.1"/>
    </source>
</evidence>
<dbReference type="GO" id="GO:0046540">
    <property type="term" value="C:U4/U6 x U5 tri-snRNP complex"/>
    <property type="evidence" value="ECO:0007669"/>
    <property type="project" value="InterPro"/>
</dbReference>
<comment type="caution">
    <text evidence="2">The sequence shown here is derived from an EMBL/GenBank/DDBJ whole genome shotgun (WGS) entry which is preliminary data.</text>
</comment>
<proteinExistence type="predicted"/>